<dbReference type="Gene3D" id="3.80.10.10">
    <property type="entry name" value="Ribonuclease Inhibitor"/>
    <property type="match status" value="1"/>
</dbReference>
<proteinExistence type="predicted"/>
<dbReference type="InterPro" id="IPR001611">
    <property type="entry name" value="Leu-rich_rpt"/>
</dbReference>
<sequence>MPICSLQNLETLNLSACNLHKLPDSIGHLQNLEF</sequence>
<dbReference type="InterPro" id="IPR032675">
    <property type="entry name" value="LRR_dom_sf"/>
</dbReference>
<reference evidence="1" key="1">
    <citation type="submission" date="2014-09" db="EMBL/GenBank/DDBJ databases">
        <authorList>
            <person name="Magalhaes I.L.F."/>
            <person name="Oliveira U."/>
            <person name="Santos F.R."/>
            <person name="Vidigal T.H.D.A."/>
            <person name="Brescovit A.D."/>
            <person name="Santos A.J."/>
        </authorList>
    </citation>
    <scope>NUCLEOTIDE SEQUENCE</scope>
    <source>
        <tissue evidence="1">Shoot tissue taken approximately 20 cm above the soil surface</tissue>
    </source>
</reference>
<name>A0A0A8YAM4_ARUDO</name>
<dbReference type="AlphaFoldDB" id="A0A0A8YAM4"/>
<dbReference type="SUPFAM" id="SSF52058">
    <property type="entry name" value="L domain-like"/>
    <property type="match status" value="1"/>
</dbReference>
<reference evidence="1" key="2">
    <citation type="journal article" date="2015" name="Data Brief">
        <title>Shoot transcriptome of the giant reed, Arundo donax.</title>
        <authorList>
            <person name="Barrero R.A."/>
            <person name="Guerrero F.D."/>
            <person name="Moolhuijzen P."/>
            <person name="Goolsby J.A."/>
            <person name="Tidwell J."/>
            <person name="Bellgard S.E."/>
            <person name="Bellgard M.I."/>
        </authorList>
    </citation>
    <scope>NUCLEOTIDE SEQUENCE</scope>
    <source>
        <tissue evidence="1">Shoot tissue taken approximately 20 cm above the soil surface</tissue>
    </source>
</reference>
<organism evidence="1">
    <name type="scientific">Arundo donax</name>
    <name type="common">Giant reed</name>
    <name type="synonym">Donax arundinaceus</name>
    <dbReference type="NCBI Taxonomy" id="35708"/>
    <lineage>
        <taxon>Eukaryota</taxon>
        <taxon>Viridiplantae</taxon>
        <taxon>Streptophyta</taxon>
        <taxon>Embryophyta</taxon>
        <taxon>Tracheophyta</taxon>
        <taxon>Spermatophyta</taxon>
        <taxon>Magnoliopsida</taxon>
        <taxon>Liliopsida</taxon>
        <taxon>Poales</taxon>
        <taxon>Poaceae</taxon>
        <taxon>PACMAD clade</taxon>
        <taxon>Arundinoideae</taxon>
        <taxon>Arundineae</taxon>
        <taxon>Arundo</taxon>
    </lineage>
</organism>
<evidence type="ECO:0000313" key="1">
    <source>
        <dbReference type="EMBL" id="JAD20457.1"/>
    </source>
</evidence>
<accession>A0A0A8YAM4</accession>
<dbReference type="EMBL" id="GBRH01277438">
    <property type="protein sequence ID" value="JAD20457.1"/>
    <property type="molecule type" value="Transcribed_RNA"/>
</dbReference>
<protein>
    <submittedName>
        <fullName evidence="1">Uncharacterized protein</fullName>
    </submittedName>
</protein>
<dbReference type="Pfam" id="PF00560">
    <property type="entry name" value="LRR_1"/>
    <property type="match status" value="1"/>
</dbReference>
<dbReference type="PROSITE" id="PS51450">
    <property type="entry name" value="LRR"/>
    <property type="match status" value="1"/>
</dbReference>